<sequence length="768" mass="85671">MDPNLFGVKIAVKGDQGQELVVSTANRMYKDSLQHQLPNNIREVTLVILQFRAEIGSDVQLADMKAYERSIVAYFQNSYHSEFISVYILTDSFITSEIVRAGLSLLPFLVIGFTIMAIFSSVTFSMSGIVLEQMNIHKITLAIMACVCPFMACGATLGAMFWCGFRFGSILCVTPFLVLAIGVDDAYLMTNAWQRITTIRRGSGNWNYQRKDSGDKRSAKCSHGGIRPHVLVVGEVLPHKKGPSDSVDAELRYRIVETLVETGPSVSITTITNALAFGIGAFTPTPEIQLFSIGNALAVVVDFIFQITIYAALMVIVGRYEIEKEMNEKPPICDQIPSEKSSSTNEKSSTASKILDGYCDLISNKLFSSLVIASLAVYWYISIVGTLNIRPELSPDKLFLPDSDLKKIFEARKQYITTYYSVCWVLVKNPGDVMNATNSKRIHRLVEDFENLPNSVGSYSTKFWLRDYEDFHKQGEELDSHDESEEVTGTAIELSPNGSAMFPSVTTKEGNELKQFLEWPEFSFWKGFLQVESSSDGKQYKVSRFFFTTAFHGEELTEWSHRAALLNQWRALADRYPDLDVSIYEDDAKFLDLIETMIPISTQSALFTFVSMFIVAVLFISHPPTLFVATFSILSTSIGVFGIMSSMGAELDPIMMSATVMSIGFSVDIPSHISYHYYQTGKETICVKTRLKKTVAAVGFPIMQASLSTTLCVLSLFFVQLHMSMIFAQCMLLVVLIGMIHGLLIIPVIFNLLAALPSIKTYQGTNRQ</sequence>
<feature type="transmembrane region" description="Helical" evidence="8">
    <location>
        <begin position="725"/>
        <end position="753"/>
    </location>
</feature>
<dbReference type="SUPFAM" id="SSF82866">
    <property type="entry name" value="Multidrug efflux transporter AcrB transmembrane domain"/>
    <property type="match status" value="2"/>
</dbReference>
<comment type="similarity">
    <text evidence="2">Belongs to the patched family.</text>
</comment>
<evidence type="ECO:0000256" key="6">
    <source>
        <dbReference type="ARBA" id="ARBA00023136"/>
    </source>
</evidence>
<evidence type="ECO:0000313" key="10">
    <source>
        <dbReference type="EMBL" id="KAK5972543.1"/>
    </source>
</evidence>
<protein>
    <submittedName>
        <fullName evidence="10">SSD domain-containing protein</fullName>
    </submittedName>
</protein>
<feature type="transmembrane region" description="Helical" evidence="8">
    <location>
        <begin position="139"/>
        <end position="161"/>
    </location>
</feature>
<feature type="transmembrane region" description="Helical" evidence="8">
    <location>
        <begin position="695"/>
        <end position="719"/>
    </location>
</feature>
<dbReference type="AlphaFoldDB" id="A0AAN8IJA9"/>
<feature type="transmembrane region" description="Helical" evidence="8">
    <location>
        <begin position="598"/>
        <end position="620"/>
    </location>
</feature>
<comment type="subcellular location">
    <subcellularLocation>
        <location evidence="1">Cell membrane</location>
        <topology evidence="1">Multi-pass membrane protein</topology>
    </subcellularLocation>
</comment>
<dbReference type="GO" id="GO:0005886">
    <property type="term" value="C:plasma membrane"/>
    <property type="evidence" value="ECO:0007669"/>
    <property type="project" value="UniProtKB-SubCell"/>
</dbReference>
<dbReference type="InterPro" id="IPR000731">
    <property type="entry name" value="SSD"/>
</dbReference>
<feature type="transmembrane region" description="Helical" evidence="8">
    <location>
        <begin position="296"/>
        <end position="317"/>
    </location>
</feature>
<dbReference type="PROSITE" id="PS50156">
    <property type="entry name" value="SSD"/>
    <property type="match status" value="1"/>
</dbReference>
<reference evidence="10 11" key="1">
    <citation type="submission" date="2019-10" db="EMBL/GenBank/DDBJ databases">
        <title>Assembly and Annotation for the nematode Trichostrongylus colubriformis.</title>
        <authorList>
            <person name="Martin J."/>
        </authorList>
    </citation>
    <scope>NUCLEOTIDE SEQUENCE [LARGE SCALE GENOMIC DNA]</scope>
    <source>
        <strain evidence="10">G859</strain>
        <tissue evidence="10">Whole worm</tissue>
    </source>
</reference>
<keyword evidence="11" id="KW-1185">Reference proteome</keyword>
<dbReference type="FunFam" id="1.20.1640.10:FF:000013">
    <property type="entry name" value="PaTched Related family"/>
    <property type="match status" value="1"/>
</dbReference>
<evidence type="ECO:0000259" key="9">
    <source>
        <dbReference type="PROSITE" id="PS50156"/>
    </source>
</evidence>
<keyword evidence="6 8" id="KW-0472">Membrane</keyword>
<keyword evidence="3" id="KW-1003">Cell membrane</keyword>
<feature type="transmembrane region" description="Helical" evidence="8">
    <location>
        <begin position="366"/>
        <end position="389"/>
    </location>
</feature>
<name>A0AAN8IJA9_TRICO</name>
<evidence type="ECO:0000256" key="3">
    <source>
        <dbReference type="ARBA" id="ARBA00022475"/>
    </source>
</evidence>
<evidence type="ECO:0000256" key="1">
    <source>
        <dbReference type="ARBA" id="ARBA00004651"/>
    </source>
</evidence>
<accession>A0AAN8IJA9</accession>
<feature type="transmembrane region" description="Helical" evidence="8">
    <location>
        <begin position="105"/>
        <end position="127"/>
    </location>
</feature>
<dbReference type="PANTHER" id="PTHR10796">
    <property type="entry name" value="PATCHED-RELATED"/>
    <property type="match status" value="1"/>
</dbReference>
<dbReference type="Gene3D" id="1.20.1640.10">
    <property type="entry name" value="Multidrug efflux transporter AcrB transmembrane domain"/>
    <property type="match status" value="2"/>
</dbReference>
<evidence type="ECO:0000313" key="11">
    <source>
        <dbReference type="Proteomes" id="UP001331761"/>
    </source>
</evidence>
<dbReference type="GO" id="GO:0030659">
    <property type="term" value="C:cytoplasmic vesicle membrane"/>
    <property type="evidence" value="ECO:0007669"/>
    <property type="project" value="TreeGrafter"/>
</dbReference>
<comment type="caution">
    <text evidence="10">The sequence shown here is derived from an EMBL/GenBank/DDBJ whole genome shotgun (WGS) entry which is preliminary data.</text>
</comment>
<dbReference type="GO" id="GO:0006897">
    <property type="term" value="P:endocytosis"/>
    <property type="evidence" value="ECO:0007669"/>
    <property type="project" value="TreeGrafter"/>
</dbReference>
<keyword evidence="5 8" id="KW-1133">Transmembrane helix</keyword>
<dbReference type="InterPro" id="IPR051697">
    <property type="entry name" value="Patched_domain-protein"/>
</dbReference>
<dbReference type="InterPro" id="IPR003392">
    <property type="entry name" value="PTHD_SSD"/>
</dbReference>
<dbReference type="PANTHER" id="PTHR10796:SF122">
    <property type="entry name" value="SSD DOMAIN-CONTAINING PROTEIN"/>
    <property type="match status" value="1"/>
</dbReference>
<organism evidence="10 11">
    <name type="scientific">Trichostrongylus colubriformis</name>
    <name type="common">Black scour worm</name>
    <dbReference type="NCBI Taxonomy" id="6319"/>
    <lineage>
        <taxon>Eukaryota</taxon>
        <taxon>Metazoa</taxon>
        <taxon>Ecdysozoa</taxon>
        <taxon>Nematoda</taxon>
        <taxon>Chromadorea</taxon>
        <taxon>Rhabditida</taxon>
        <taxon>Rhabditina</taxon>
        <taxon>Rhabditomorpha</taxon>
        <taxon>Strongyloidea</taxon>
        <taxon>Trichostrongylidae</taxon>
        <taxon>Trichostrongylus</taxon>
    </lineage>
</organism>
<keyword evidence="4 8" id="KW-0812">Transmembrane</keyword>
<evidence type="ECO:0000256" key="4">
    <source>
        <dbReference type="ARBA" id="ARBA00022692"/>
    </source>
</evidence>
<feature type="domain" description="SSD" evidence="9">
    <location>
        <begin position="107"/>
        <end position="316"/>
    </location>
</feature>
<dbReference type="Pfam" id="PF02460">
    <property type="entry name" value="Patched"/>
    <property type="match status" value="1"/>
</dbReference>
<keyword evidence="7" id="KW-0325">Glycoprotein</keyword>
<dbReference type="GO" id="GO:0018996">
    <property type="term" value="P:molting cycle, collagen and cuticulin-based cuticle"/>
    <property type="evidence" value="ECO:0007669"/>
    <property type="project" value="TreeGrafter"/>
</dbReference>
<dbReference type="Proteomes" id="UP001331761">
    <property type="component" value="Unassembled WGS sequence"/>
</dbReference>
<evidence type="ECO:0000256" key="2">
    <source>
        <dbReference type="ARBA" id="ARBA00005585"/>
    </source>
</evidence>
<feature type="transmembrane region" description="Helical" evidence="8">
    <location>
        <begin position="626"/>
        <end position="647"/>
    </location>
</feature>
<gene>
    <name evidence="10" type="ORF">GCK32_009047</name>
</gene>
<evidence type="ECO:0000256" key="7">
    <source>
        <dbReference type="ARBA" id="ARBA00023180"/>
    </source>
</evidence>
<evidence type="ECO:0000256" key="8">
    <source>
        <dbReference type="SAM" id="Phobius"/>
    </source>
</evidence>
<dbReference type="EMBL" id="WIXE01016555">
    <property type="protein sequence ID" value="KAK5972543.1"/>
    <property type="molecule type" value="Genomic_DNA"/>
</dbReference>
<proteinExistence type="inferred from homology"/>
<evidence type="ECO:0000256" key="5">
    <source>
        <dbReference type="ARBA" id="ARBA00022989"/>
    </source>
</evidence>
<feature type="transmembrane region" description="Helical" evidence="8">
    <location>
        <begin position="167"/>
        <end position="188"/>
    </location>
</feature>